<feature type="transmembrane region" description="Helical" evidence="9">
    <location>
        <begin position="199"/>
        <end position="219"/>
    </location>
</feature>
<evidence type="ECO:0000313" key="11">
    <source>
        <dbReference type="Proteomes" id="UP001348641"/>
    </source>
</evidence>
<proteinExistence type="inferred from homology"/>
<keyword evidence="6 9" id="KW-1133">Transmembrane helix</keyword>
<feature type="compositionally biased region" description="Polar residues" evidence="8">
    <location>
        <begin position="1"/>
        <end position="13"/>
    </location>
</feature>
<dbReference type="SUPFAM" id="SSF81345">
    <property type="entry name" value="ABC transporter involved in vitamin B12 uptake, BtuC"/>
    <property type="match status" value="1"/>
</dbReference>
<dbReference type="InterPro" id="IPR000522">
    <property type="entry name" value="ABC_transptr_permease_BtuC"/>
</dbReference>
<protein>
    <submittedName>
        <fullName evidence="10">Iron chelate uptake ABC transporter family permease subunit</fullName>
    </submittedName>
</protein>
<dbReference type="RefSeq" id="WP_330157325.1">
    <property type="nucleotide sequence ID" value="NZ_BAAAJA010000028.1"/>
</dbReference>
<evidence type="ECO:0000256" key="7">
    <source>
        <dbReference type="ARBA" id="ARBA00023136"/>
    </source>
</evidence>
<feature type="transmembrane region" description="Helical" evidence="9">
    <location>
        <begin position="112"/>
        <end position="129"/>
    </location>
</feature>
<dbReference type="EMBL" id="JAUUCC010000011">
    <property type="protein sequence ID" value="MEE2050080.1"/>
    <property type="molecule type" value="Genomic_DNA"/>
</dbReference>
<feature type="transmembrane region" description="Helical" evidence="9">
    <location>
        <begin position="168"/>
        <end position="187"/>
    </location>
</feature>
<comment type="caution">
    <text evidence="10">The sequence shown here is derived from an EMBL/GenBank/DDBJ whole genome shotgun (WGS) entry which is preliminary data.</text>
</comment>
<keyword evidence="3" id="KW-0813">Transport</keyword>
<comment type="similarity">
    <text evidence="2">Belongs to the binding-protein-dependent transport system permease family. FecCD subfamily.</text>
</comment>
<dbReference type="Proteomes" id="UP001348641">
    <property type="component" value="Unassembled WGS sequence"/>
</dbReference>
<feature type="transmembrane region" description="Helical" evidence="9">
    <location>
        <begin position="286"/>
        <end position="315"/>
    </location>
</feature>
<feature type="transmembrane region" description="Helical" evidence="9">
    <location>
        <begin position="358"/>
        <end position="376"/>
    </location>
</feature>
<dbReference type="InterPro" id="IPR037294">
    <property type="entry name" value="ABC_BtuC-like"/>
</dbReference>
<dbReference type="PANTHER" id="PTHR30472">
    <property type="entry name" value="FERRIC ENTEROBACTIN TRANSPORT SYSTEM PERMEASE PROTEIN"/>
    <property type="match status" value="1"/>
</dbReference>
<feature type="transmembrane region" description="Helical" evidence="9">
    <location>
        <begin position="48"/>
        <end position="68"/>
    </location>
</feature>
<feature type="transmembrane region" description="Helical" evidence="9">
    <location>
        <begin position="327"/>
        <end position="346"/>
    </location>
</feature>
<dbReference type="Gene3D" id="1.10.3470.10">
    <property type="entry name" value="ABC transporter involved in vitamin B12 uptake, BtuC"/>
    <property type="match status" value="1"/>
</dbReference>
<dbReference type="CDD" id="cd06550">
    <property type="entry name" value="TM_ABC_iron-siderophores_like"/>
    <property type="match status" value="1"/>
</dbReference>
<keyword evidence="7 9" id="KW-0472">Membrane</keyword>
<keyword evidence="4" id="KW-1003">Cell membrane</keyword>
<gene>
    <name evidence="10" type="ORF">Q8A49_06165</name>
</gene>
<name>A0ABU7KLB3_9ACTN</name>
<reference evidence="10 11" key="1">
    <citation type="submission" date="2023-07" db="EMBL/GenBank/DDBJ databases">
        <authorList>
            <person name="Girao M."/>
            <person name="Carvalho M.F."/>
        </authorList>
    </citation>
    <scope>NUCLEOTIDE SEQUENCE [LARGE SCALE GENOMIC DNA]</scope>
    <source>
        <strain evidence="10 11">66/93</strain>
    </source>
</reference>
<evidence type="ECO:0000256" key="3">
    <source>
        <dbReference type="ARBA" id="ARBA00022448"/>
    </source>
</evidence>
<evidence type="ECO:0000256" key="2">
    <source>
        <dbReference type="ARBA" id="ARBA00007935"/>
    </source>
</evidence>
<feature type="transmembrane region" description="Helical" evidence="9">
    <location>
        <begin position="245"/>
        <end position="266"/>
    </location>
</feature>
<dbReference type="PANTHER" id="PTHR30472:SF67">
    <property type="entry name" value="PERMEASE OF ABC TRANSPORTER-RELATED"/>
    <property type="match status" value="1"/>
</dbReference>
<sequence>MTKLTDPSQTGSRDTGALPGADPLAARATADGAAVSPTRAPGRLRSSLLVGVFIVALCVSIVVATFVGTANIGALDVLGIILRNIGLGALAPVPSAPPLIDALVWESRLPRVLLAAVVGLGLSVSGAVLQSVTRNPLAEPYLLGVSSGASTGAVSVMILGLGSGAVTLSTGAFAGALVAFAIVLFLIGGGRVSNPARVVLTGVLVSQFFSAITSLVLMLDGDADATRGFTYWLLGSLGGARWEPLIVASAVIVLGTVGCLFFASALDAFTFGWDTASSLGINVTVARVALMVLAALITAAAVAASGAIGFIGLLVPHIVRLLAGPTHRLLLPLSGLGGAIFLVWVDTFARSAFSPHDIPVGVITALLGAPMFAIVLRKAARQ</sequence>
<evidence type="ECO:0000313" key="10">
    <source>
        <dbReference type="EMBL" id="MEE2050080.1"/>
    </source>
</evidence>
<evidence type="ECO:0000256" key="6">
    <source>
        <dbReference type="ARBA" id="ARBA00022989"/>
    </source>
</evidence>
<feature type="transmembrane region" description="Helical" evidence="9">
    <location>
        <begin position="141"/>
        <end position="161"/>
    </location>
</feature>
<feature type="region of interest" description="Disordered" evidence="8">
    <location>
        <begin position="1"/>
        <end position="20"/>
    </location>
</feature>
<evidence type="ECO:0000256" key="4">
    <source>
        <dbReference type="ARBA" id="ARBA00022475"/>
    </source>
</evidence>
<dbReference type="Pfam" id="PF01032">
    <property type="entry name" value="FecCD"/>
    <property type="match status" value="1"/>
</dbReference>
<evidence type="ECO:0000256" key="5">
    <source>
        <dbReference type="ARBA" id="ARBA00022692"/>
    </source>
</evidence>
<keyword evidence="5 9" id="KW-0812">Transmembrane</keyword>
<evidence type="ECO:0000256" key="1">
    <source>
        <dbReference type="ARBA" id="ARBA00004651"/>
    </source>
</evidence>
<organism evidence="10 11">
    <name type="scientific">Nocardiopsis tropica</name>
    <dbReference type="NCBI Taxonomy" id="109330"/>
    <lineage>
        <taxon>Bacteria</taxon>
        <taxon>Bacillati</taxon>
        <taxon>Actinomycetota</taxon>
        <taxon>Actinomycetes</taxon>
        <taxon>Streptosporangiales</taxon>
        <taxon>Nocardiopsidaceae</taxon>
        <taxon>Nocardiopsis</taxon>
    </lineage>
</organism>
<accession>A0ABU7KLB3</accession>
<evidence type="ECO:0000256" key="8">
    <source>
        <dbReference type="SAM" id="MobiDB-lite"/>
    </source>
</evidence>
<evidence type="ECO:0000256" key="9">
    <source>
        <dbReference type="SAM" id="Phobius"/>
    </source>
</evidence>
<comment type="subcellular location">
    <subcellularLocation>
        <location evidence="1">Cell membrane</location>
        <topology evidence="1">Multi-pass membrane protein</topology>
    </subcellularLocation>
</comment>